<reference evidence="2" key="1">
    <citation type="submission" date="2021-07" db="EMBL/GenBank/DDBJ databases">
        <authorList>
            <person name="Durling M."/>
        </authorList>
    </citation>
    <scope>NUCLEOTIDE SEQUENCE</scope>
</reference>
<protein>
    <recommendedName>
        <fullName evidence="4">Ankyrin repeat protein</fullName>
    </recommendedName>
</protein>
<feature type="compositionally biased region" description="Basic and acidic residues" evidence="1">
    <location>
        <begin position="290"/>
        <end position="299"/>
    </location>
</feature>
<comment type="caution">
    <text evidence="2">The sequence shown here is derived from an EMBL/GenBank/DDBJ whole genome shotgun (WGS) entry which is preliminary data.</text>
</comment>
<dbReference type="OrthoDB" id="7464126at2759"/>
<accession>A0A9N9QBS2</accession>
<organism evidence="2 3">
    <name type="scientific">Hymenoscyphus albidus</name>
    <dbReference type="NCBI Taxonomy" id="595503"/>
    <lineage>
        <taxon>Eukaryota</taxon>
        <taxon>Fungi</taxon>
        <taxon>Dikarya</taxon>
        <taxon>Ascomycota</taxon>
        <taxon>Pezizomycotina</taxon>
        <taxon>Leotiomycetes</taxon>
        <taxon>Helotiales</taxon>
        <taxon>Helotiaceae</taxon>
        <taxon>Hymenoscyphus</taxon>
    </lineage>
</organism>
<dbReference type="AlphaFoldDB" id="A0A9N9QBS2"/>
<gene>
    <name evidence="2" type="ORF">HYALB_00010009</name>
</gene>
<dbReference type="Gene3D" id="1.20.5.340">
    <property type="match status" value="1"/>
</dbReference>
<dbReference type="Pfam" id="PF23397">
    <property type="entry name" value="DUF7104"/>
    <property type="match status" value="2"/>
</dbReference>
<dbReference type="EMBL" id="CAJVRM010000495">
    <property type="protein sequence ID" value="CAG8981586.1"/>
    <property type="molecule type" value="Genomic_DNA"/>
</dbReference>
<keyword evidence="3" id="KW-1185">Reference proteome</keyword>
<dbReference type="Proteomes" id="UP000701801">
    <property type="component" value="Unassembled WGS sequence"/>
</dbReference>
<proteinExistence type="predicted"/>
<feature type="region of interest" description="Disordered" evidence="1">
    <location>
        <begin position="278"/>
        <end position="299"/>
    </location>
</feature>
<evidence type="ECO:0000256" key="1">
    <source>
        <dbReference type="SAM" id="MobiDB-lite"/>
    </source>
</evidence>
<evidence type="ECO:0000313" key="3">
    <source>
        <dbReference type="Proteomes" id="UP000701801"/>
    </source>
</evidence>
<name>A0A9N9QBS2_9HELO</name>
<dbReference type="SUPFAM" id="SSF48403">
    <property type="entry name" value="Ankyrin repeat"/>
    <property type="match status" value="1"/>
</dbReference>
<dbReference type="InterPro" id="IPR055530">
    <property type="entry name" value="DUF7104"/>
</dbReference>
<sequence length="299" mass="33940">MDVKLAHFTVKEYLVLKGAESGPLSRYQFRNEKAQAFISGMAVTYFIDPNNFNESKSKGIPSSLRRYFAEFWPEHAIEALDSGYYNTKQLQHQIDLLFSLDHSQGYITWLQIFDHDRETYDQDIRTEYPQPLYYAALLGLRMTAKMLLVQGCRVKMYEGKKGNALNAAAIEGQFEIIKDLERHHERIWRMADLARIAQGIRRNIRNTFVLFLTKEAKADVVITEEVVKAAAGNYNGKEVVKAAAGNKHNGKEVMMLLLEKRGADVVITEEIVKAAAGNAGAPSDQGNYTEAEKMHRETL</sequence>
<dbReference type="InterPro" id="IPR036770">
    <property type="entry name" value="Ankyrin_rpt-contain_sf"/>
</dbReference>
<evidence type="ECO:0008006" key="4">
    <source>
        <dbReference type="Google" id="ProtNLM"/>
    </source>
</evidence>
<evidence type="ECO:0000313" key="2">
    <source>
        <dbReference type="EMBL" id="CAG8981586.1"/>
    </source>
</evidence>